<proteinExistence type="predicted"/>
<evidence type="ECO:0000313" key="3">
    <source>
        <dbReference type="EMBL" id="TGY74711.1"/>
    </source>
</evidence>
<feature type="transmembrane region" description="Helical" evidence="1">
    <location>
        <begin position="66"/>
        <end position="87"/>
    </location>
</feature>
<keyword evidence="1" id="KW-0812">Transmembrane</keyword>
<evidence type="ECO:0008006" key="6">
    <source>
        <dbReference type="Google" id="ProtNLM"/>
    </source>
</evidence>
<name>A0A1B1SB02_9BACT</name>
<dbReference type="STRING" id="1796646.A4V02_09795"/>
<feature type="transmembrane region" description="Helical" evidence="1">
    <location>
        <begin position="148"/>
        <end position="171"/>
    </location>
</feature>
<sequence>MKGKTSFWMQFFALAAGIVLICMHDRINLVQWVIVFVGVMFAIPGLFGLIEALVGRRKSRRGGPVPILASVGSLIIGVIMIVCPVPFESVFVYFLSAVLILGGIWHIWILSVGVRPIVLPVWLYVLPVLVVIAGISILLAPVRETESIFTLIAGIALVCIAGNGLFIYLAAYGQHRRTDADSAGDERRLDADVRRLDADVTSVKKTDGSDIPAGWE</sequence>
<dbReference type="InterPro" id="IPR005325">
    <property type="entry name" value="DUF308_memb"/>
</dbReference>
<evidence type="ECO:0000256" key="1">
    <source>
        <dbReference type="SAM" id="Phobius"/>
    </source>
</evidence>
<feature type="transmembrane region" description="Helical" evidence="1">
    <location>
        <begin position="7"/>
        <end position="27"/>
    </location>
</feature>
<reference evidence="4" key="1">
    <citation type="submission" date="2016-04" db="EMBL/GenBank/DDBJ databases">
        <title>Complete Genome Sequences of Twelve Strains of a Stable Defined Moderately Diverse Mouse Microbiota 2 (sDMDMm2).</title>
        <authorList>
            <person name="Uchimura Y."/>
            <person name="Wyss M."/>
            <person name="Brugiroux S."/>
            <person name="Limenitakis J.P."/>
            <person name="Stecher B."/>
            <person name="McCoy K.D."/>
            <person name="Macpherson A.J."/>
        </authorList>
    </citation>
    <scope>NUCLEOTIDE SEQUENCE [LARGE SCALE GENOMIC DNA]</scope>
    <source>
        <strain evidence="4">YL27</strain>
    </source>
</reference>
<protein>
    <recommendedName>
        <fullName evidence="6">DUF308 domain-containing protein</fullName>
    </recommendedName>
</protein>
<evidence type="ECO:0000313" key="4">
    <source>
        <dbReference type="Proteomes" id="UP000186351"/>
    </source>
</evidence>
<reference evidence="2" key="2">
    <citation type="submission" date="2017-04" db="EMBL/GenBank/DDBJ databases">
        <title>Complete Genome Sequences of Twelve Strains of a Stable Defined Moderately Diverse Mouse Microbiota 2 (sDMDMm2).</title>
        <authorList>
            <person name="Uchimura Y."/>
            <person name="Wyss M."/>
            <person name="Brugiroux S."/>
            <person name="Limenitakis J.P."/>
            <person name="Stecher B."/>
            <person name="McCoy K.D."/>
            <person name="Macpherson A.J."/>
        </authorList>
    </citation>
    <scope>NUCLEOTIDE SEQUENCE</scope>
    <source>
        <strain evidence="2">YL27</strain>
    </source>
</reference>
<dbReference type="KEGG" id="pary:A4V02_09795"/>
<dbReference type="Pfam" id="PF03729">
    <property type="entry name" value="DUF308"/>
    <property type="match status" value="1"/>
</dbReference>
<dbReference type="Proteomes" id="UP000306630">
    <property type="component" value="Unassembled WGS sequence"/>
</dbReference>
<reference evidence="3 5" key="3">
    <citation type="submission" date="2019-04" db="EMBL/GenBank/DDBJ databases">
        <title>Microbes associate with the intestines of laboratory mice.</title>
        <authorList>
            <person name="Navarre W."/>
            <person name="Wong E."/>
            <person name="Huang K."/>
            <person name="Tropini C."/>
            <person name="Ng K."/>
            <person name="Yu B."/>
        </authorList>
    </citation>
    <scope>NUCLEOTIDE SEQUENCE [LARGE SCALE GENOMIC DNA]</scope>
    <source>
        <strain evidence="3 5">NM06_A21</strain>
    </source>
</reference>
<organism evidence="2 4">
    <name type="scientific">Muribaculum intestinale</name>
    <dbReference type="NCBI Taxonomy" id="1796646"/>
    <lineage>
        <taxon>Bacteria</taxon>
        <taxon>Pseudomonadati</taxon>
        <taxon>Bacteroidota</taxon>
        <taxon>Bacteroidia</taxon>
        <taxon>Bacteroidales</taxon>
        <taxon>Muribaculaceae</taxon>
        <taxon>Muribaculum</taxon>
    </lineage>
</organism>
<dbReference type="RefSeq" id="WP_084274084.1">
    <property type="nucleotide sequence ID" value="NZ_CAJTAP010000029.1"/>
</dbReference>
<dbReference type="AlphaFoldDB" id="A0A1B1SB02"/>
<keyword evidence="1" id="KW-0472">Membrane</keyword>
<feature type="transmembrane region" description="Helical" evidence="1">
    <location>
        <begin position="93"/>
        <end position="114"/>
    </location>
</feature>
<evidence type="ECO:0000313" key="2">
    <source>
        <dbReference type="EMBL" id="ANU63979.2"/>
    </source>
</evidence>
<dbReference type="EMBL" id="SRYD01000018">
    <property type="protein sequence ID" value="TGY74711.1"/>
    <property type="molecule type" value="Genomic_DNA"/>
</dbReference>
<keyword evidence="1" id="KW-1133">Transmembrane helix</keyword>
<evidence type="ECO:0000313" key="5">
    <source>
        <dbReference type="Proteomes" id="UP000306630"/>
    </source>
</evidence>
<keyword evidence="4" id="KW-1185">Reference proteome</keyword>
<feature type="transmembrane region" description="Helical" evidence="1">
    <location>
        <begin position="121"/>
        <end position="142"/>
    </location>
</feature>
<accession>A0A1B1SB02</accession>
<accession>A0A1Z2XHL3</accession>
<dbReference type="OrthoDB" id="1100838at2"/>
<gene>
    <name evidence="2" type="ORF">A4V02_09795</name>
    <name evidence="3" type="ORF">E5333_05750</name>
</gene>
<dbReference type="EMBL" id="CP015402">
    <property type="protein sequence ID" value="ANU63979.2"/>
    <property type="molecule type" value="Genomic_DNA"/>
</dbReference>
<dbReference type="Proteomes" id="UP000186351">
    <property type="component" value="Chromosome"/>
</dbReference>
<feature type="transmembrane region" description="Helical" evidence="1">
    <location>
        <begin position="33"/>
        <end position="54"/>
    </location>
</feature>
<dbReference type="GeneID" id="65537161"/>